<keyword evidence="1" id="KW-0433">Leucine-rich repeat</keyword>
<organism evidence="7 8">
    <name type="scientific">Septoria linicola</name>
    <dbReference type="NCBI Taxonomy" id="215465"/>
    <lineage>
        <taxon>Eukaryota</taxon>
        <taxon>Fungi</taxon>
        <taxon>Dikarya</taxon>
        <taxon>Ascomycota</taxon>
        <taxon>Pezizomycotina</taxon>
        <taxon>Dothideomycetes</taxon>
        <taxon>Dothideomycetidae</taxon>
        <taxon>Mycosphaerellales</taxon>
        <taxon>Mycosphaerellaceae</taxon>
        <taxon>Septoria</taxon>
    </lineage>
</organism>
<accession>A0A9Q9EG60</accession>
<feature type="compositionally biased region" description="Polar residues" evidence="4">
    <location>
        <begin position="33"/>
        <end position="45"/>
    </location>
</feature>
<dbReference type="SUPFAM" id="SSF52047">
    <property type="entry name" value="RNI-like"/>
    <property type="match status" value="1"/>
</dbReference>
<dbReference type="GO" id="GO:0005737">
    <property type="term" value="C:cytoplasm"/>
    <property type="evidence" value="ECO:0007669"/>
    <property type="project" value="TreeGrafter"/>
</dbReference>
<feature type="region of interest" description="Disordered" evidence="4">
    <location>
        <begin position="619"/>
        <end position="651"/>
    </location>
</feature>
<dbReference type="PANTHER" id="PTHR13382:SF67">
    <property type="entry name" value="SCF E3 UBIQUITIN LIGASE COMPLEX F-BOX PROTEIN POF2"/>
    <property type="match status" value="1"/>
</dbReference>
<evidence type="ECO:0000259" key="5">
    <source>
        <dbReference type="Pfam" id="PF12937"/>
    </source>
</evidence>
<dbReference type="Pfam" id="PF25372">
    <property type="entry name" value="DUF7885"/>
    <property type="match status" value="1"/>
</dbReference>
<evidence type="ECO:0000256" key="4">
    <source>
        <dbReference type="SAM" id="MobiDB-lite"/>
    </source>
</evidence>
<keyword evidence="2" id="KW-0677">Repeat</keyword>
<keyword evidence="3" id="KW-0833">Ubl conjugation pathway</keyword>
<feature type="region of interest" description="Disordered" evidence="4">
    <location>
        <begin position="549"/>
        <end position="590"/>
    </location>
</feature>
<dbReference type="InterPro" id="IPR050648">
    <property type="entry name" value="F-box_LRR-repeat"/>
</dbReference>
<dbReference type="AlphaFoldDB" id="A0A9Q9EG60"/>
<dbReference type="OrthoDB" id="10257471at2759"/>
<evidence type="ECO:0000256" key="1">
    <source>
        <dbReference type="ARBA" id="ARBA00022614"/>
    </source>
</evidence>
<name>A0A9Q9EG60_9PEZI</name>
<dbReference type="GO" id="GO:0019005">
    <property type="term" value="C:SCF ubiquitin ligase complex"/>
    <property type="evidence" value="ECO:0007669"/>
    <property type="project" value="UniProtKB-ARBA"/>
</dbReference>
<evidence type="ECO:0000259" key="6">
    <source>
        <dbReference type="Pfam" id="PF25372"/>
    </source>
</evidence>
<evidence type="ECO:0000256" key="2">
    <source>
        <dbReference type="ARBA" id="ARBA00022737"/>
    </source>
</evidence>
<evidence type="ECO:0000313" key="7">
    <source>
        <dbReference type="EMBL" id="USW48407.1"/>
    </source>
</evidence>
<dbReference type="InterPro" id="IPR032675">
    <property type="entry name" value="LRR_dom_sf"/>
</dbReference>
<feature type="compositionally biased region" description="Acidic residues" evidence="4">
    <location>
        <begin position="571"/>
        <end position="581"/>
    </location>
</feature>
<gene>
    <name evidence="7" type="ORF">Slin15195_G017260</name>
</gene>
<dbReference type="SMART" id="SM00367">
    <property type="entry name" value="LRR_CC"/>
    <property type="match status" value="11"/>
</dbReference>
<dbReference type="FunFam" id="3.80.10.10:FF:000251">
    <property type="entry name" value="Ubiquitin ligase complex F-box protein GRR1"/>
    <property type="match status" value="1"/>
</dbReference>
<feature type="domain" description="F-box" evidence="5">
    <location>
        <begin position="73"/>
        <end position="116"/>
    </location>
</feature>
<dbReference type="SUPFAM" id="SSF81383">
    <property type="entry name" value="F-box domain"/>
    <property type="match status" value="1"/>
</dbReference>
<keyword evidence="8" id="KW-1185">Reference proteome</keyword>
<protein>
    <submittedName>
        <fullName evidence="7">F-box domain, leucine-rich repeat domain superfamily, F-box-like domain superfamily</fullName>
    </submittedName>
</protein>
<dbReference type="Proteomes" id="UP001056384">
    <property type="component" value="Chromosome 1"/>
</dbReference>
<feature type="compositionally biased region" description="Basic and acidic residues" evidence="4">
    <location>
        <begin position="549"/>
        <end position="559"/>
    </location>
</feature>
<dbReference type="InterPro" id="IPR001810">
    <property type="entry name" value="F-box_dom"/>
</dbReference>
<evidence type="ECO:0000313" key="8">
    <source>
        <dbReference type="Proteomes" id="UP001056384"/>
    </source>
</evidence>
<dbReference type="Pfam" id="PF12937">
    <property type="entry name" value="F-box-like"/>
    <property type="match status" value="1"/>
</dbReference>
<reference evidence="7" key="1">
    <citation type="submission" date="2022-06" db="EMBL/GenBank/DDBJ databases">
        <title>Complete genome sequences of two strains of the flax pathogen Septoria linicola.</title>
        <authorList>
            <person name="Lapalu N."/>
            <person name="Simon A."/>
            <person name="Demenou B."/>
            <person name="Paumier D."/>
            <person name="Guillot M.-P."/>
            <person name="Gout L."/>
            <person name="Valade R."/>
        </authorList>
    </citation>
    <scope>NUCLEOTIDE SEQUENCE</scope>
    <source>
        <strain evidence="7">SE15195</strain>
    </source>
</reference>
<proteinExistence type="predicted"/>
<dbReference type="InterPro" id="IPR036047">
    <property type="entry name" value="F-box-like_dom_sf"/>
</dbReference>
<feature type="region of interest" description="Disordered" evidence="4">
    <location>
        <begin position="1"/>
        <end position="62"/>
    </location>
</feature>
<sequence length="690" mass="76456">MARSRQLRRMSSASSSSSSSTSPERGADDDNDSFTMQANDSQSSLGGDMSPELSQTEAMRREYEERCRVSPVHRLPAELLISIFSRLTSPRDLQMCMLVCKEWAKNSVGLLWHRPAMNKWESIHTVIQSILKSKKFFAYQDLVKRLNMSTLGPQVSDGTLVGMQECKRIERLTLTNCIKLTDLSIAPLVDGNRSLLALDVTGLDQLTDRTMMVVADNCLRLQGLNVTGCKKLTDASIMAIAKNCRHLKRLKFNNCVQLTDKSIETVATYSTHLLEIDLYGLQHMESPSITALLTQCSHLREMRLAHCGQINDSAFLDIPYDPDHPTTFDSLRILDLTDCAELGDKGVEKIIQTCPRLRNLILAKCRQITDRAVFAITKLGKNLHYIHLGHCARITDPSIEALAKACNRIRYIDLACCSQLTDQSVTKLANLPKLKRIGLVKCAGITDNSVLALAFGEVRNGRKVNGPSVLERVHLSYCTQLTLDGIHRLLNNCYKLTHLSLTGVQAFLRDELVVFCRDAPPEFNEHQRDVFCVFSGNGVARLRQFLNEQENRNRAREPASPDQPSAGSEQDMMDADLDDPNIDSNGSTTPIINVDVHAQHLQGHTPIVPGPNTIPWAYNQSHPNATQAGPPLHFSQSAPATSGPVWVGGPPQLQHNQSQLAGMMGAAALDEIEVDGDEAFGEESEIMDHD</sequence>
<evidence type="ECO:0000256" key="3">
    <source>
        <dbReference type="ARBA" id="ARBA00022786"/>
    </source>
</evidence>
<dbReference type="InterPro" id="IPR057207">
    <property type="entry name" value="FBXL15_LRR"/>
</dbReference>
<dbReference type="Gene3D" id="3.80.10.10">
    <property type="entry name" value="Ribonuclease Inhibitor"/>
    <property type="match status" value="2"/>
</dbReference>
<feature type="compositionally biased region" description="Low complexity" evidence="4">
    <location>
        <begin position="9"/>
        <end position="24"/>
    </location>
</feature>
<feature type="domain" description="F-box/LRR-repeat protein 15-like leucin rich repeat" evidence="6">
    <location>
        <begin position="205"/>
        <end position="430"/>
    </location>
</feature>
<dbReference type="EMBL" id="CP099418">
    <property type="protein sequence ID" value="USW48407.1"/>
    <property type="molecule type" value="Genomic_DNA"/>
</dbReference>
<dbReference type="PANTHER" id="PTHR13382">
    <property type="entry name" value="MITOCHONDRIAL ATP SYNTHASE COUPLING FACTOR B"/>
    <property type="match status" value="1"/>
</dbReference>
<dbReference type="InterPro" id="IPR006553">
    <property type="entry name" value="Leu-rich_rpt_Cys-con_subtyp"/>
</dbReference>